<evidence type="ECO:0000256" key="1">
    <source>
        <dbReference type="SAM" id="MobiDB-lite"/>
    </source>
</evidence>
<dbReference type="Proteomes" id="UP000191901">
    <property type="component" value="Chromosome"/>
</dbReference>
<feature type="compositionally biased region" description="Polar residues" evidence="1">
    <location>
        <begin position="1"/>
        <end position="13"/>
    </location>
</feature>
<organism evidence="2 3">
    <name type="scientific">Halomicronema hongdechloris C2206</name>
    <dbReference type="NCBI Taxonomy" id="1641165"/>
    <lineage>
        <taxon>Bacteria</taxon>
        <taxon>Bacillati</taxon>
        <taxon>Cyanobacteriota</taxon>
        <taxon>Cyanophyceae</taxon>
        <taxon>Nodosilineales</taxon>
        <taxon>Nodosilineaceae</taxon>
        <taxon>Halomicronema</taxon>
    </lineage>
</organism>
<dbReference type="RefSeq" id="WP_306441556.1">
    <property type="nucleotide sequence ID" value="NZ_CP021983.2"/>
</dbReference>
<accession>A0A1Z3HTB5</accession>
<dbReference type="KEGG" id="hhg:XM38_045270"/>
<keyword evidence="3" id="KW-1185">Reference proteome</keyword>
<sequence length="64" mass="6865">MANSSSVNKQPSAATDAPGCDGSLVHLENVRQVQAEVLATAKAQRMAEFFVGHYQRGSYSARPQ</sequence>
<feature type="region of interest" description="Disordered" evidence="1">
    <location>
        <begin position="1"/>
        <end position="21"/>
    </location>
</feature>
<gene>
    <name evidence="2" type="ORF">XM38_045270</name>
</gene>
<name>A0A1Z3HTB5_9CYAN</name>
<dbReference type="EMBL" id="CP021983">
    <property type="protein sequence ID" value="ASC73558.1"/>
    <property type="molecule type" value="Genomic_DNA"/>
</dbReference>
<protein>
    <submittedName>
        <fullName evidence="2">Uncharacterized protein</fullName>
    </submittedName>
</protein>
<evidence type="ECO:0000313" key="3">
    <source>
        <dbReference type="Proteomes" id="UP000191901"/>
    </source>
</evidence>
<dbReference type="AlphaFoldDB" id="A0A1Z3HTB5"/>
<proteinExistence type="predicted"/>
<evidence type="ECO:0000313" key="2">
    <source>
        <dbReference type="EMBL" id="ASC73558.1"/>
    </source>
</evidence>
<reference evidence="2 3" key="1">
    <citation type="journal article" date="2016" name="Biochim. Biophys. Acta">
        <title>Characterization of red-shifted phycobilisomes isolated from the chlorophyll f-containing cyanobacterium Halomicronema hongdechloris.</title>
        <authorList>
            <person name="Li Y."/>
            <person name="Lin Y."/>
            <person name="Garvey C.J."/>
            <person name="Birch D."/>
            <person name="Corkery R.W."/>
            <person name="Loughlin P.C."/>
            <person name="Scheer H."/>
            <person name="Willows R.D."/>
            <person name="Chen M."/>
        </authorList>
    </citation>
    <scope>NUCLEOTIDE SEQUENCE [LARGE SCALE GENOMIC DNA]</scope>
    <source>
        <strain evidence="2 3">C2206</strain>
    </source>
</reference>